<dbReference type="SUPFAM" id="SSF53474">
    <property type="entry name" value="alpha/beta-Hydrolases"/>
    <property type="match status" value="1"/>
</dbReference>
<dbReference type="Proteomes" id="UP001392437">
    <property type="component" value="Unassembled WGS sequence"/>
</dbReference>
<dbReference type="PANTHER" id="PTHR43798:SF33">
    <property type="entry name" value="HYDROLASE, PUTATIVE (AFU_ORTHOLOGUE AFUA_2G14860)-RELATED"/>
    <property type="match status" value="1"/>
</dbReference>
<dbReference type="Pfam" id="PF12697">
    <property type="entry name" value="Abhydrolase_6"/>
    <property type="match status" value="1"/>
</dbReference>
<evidence type="ECO:0000256" key="1">
    <source>
        <dbReference type="SAM" id="MobiDB-lite"/>
    </source>
</evidence>
<keyword evidence="4" id="KW-1185">Reference proteome</keyword>
<dbReference type="InterPro" id="IPR050266">
    <property type="entry name" value="AB_hydrolase_sf"/>
</dbReference>
<feature type="region of interest" description="Disordered" evidence="1">
    <location>
        <begin position="1"/>
        <end position="22"/>
    </location>
</feature>
<dbReference type="InterPro" id="IPR029058">
    <property type="entry name" value="AB_hydrolase_fold"/>
</dbReference>
<sequence length="346" mass="37190">MAVRQCENDEGGVVTSRSVGHDWTTGTTPLEAVVRGSGGNALFLAASGPPRIPEQPVVIFEAGVGACSSNWGPVRRLLDPRIRSYCYDRAGYGRSPPASSSSPPRTAGALATELLDVLASAGVEPPYILVAHSFGGMIAREAVALLGPDDVAGLVLVDANQEKTHRDLREPLEPLDSLAGPKMSALLDESGLLAGGEHYTANELHRLALDAERETTTKASVAEAAQLETSSESLARKGQLETMALGMQPVTVIRGGTKRDYQRVIAAIQRSELDNEARQVLERLHHLVEKELERVDDDLQREQMRLSANSRFVRALQSGHAVIATEPQLVADEVSSVWESCLRGSF</sequence>
<dbReference type="GO" id="GO:0016020">
    <property type="term" value="C:membrane"/>
    <property type="evidence" value="ECO:0007669"/>
    <property type="project" value="TreeGrafter"/>
</dbReference>
<proteinExistence type="predicted"/>
<name>A0AAW0QFQ8_9PEZI</name>
<accession>A0AAW0QFQ8</accession>
<dbReference type="InterPro" id="IPR000073">
    <property type="entry name" value="AB_hydrolase_1"/>
</dbReference>
<keyword evidence="3" id="KW-0378">Hydrolase</keyword>
<evidence type="ECO:0000313" key="3">
    <source>
        <dbReference type="EMBL" id="KAK8101377.1"/>
    </source>
</evidence>
<feature type="domain" description="AB hydrolase-1" evidence="2">
    <location>
        <begin position="62"/>
        <end position="332"/>
    </location>
</feature>
<dbReference type="GO" id="GO:0016787">
    <property type="term" value="F:hydrolase activity"/>
    <property type="evidence" value="ECO:0007669"/>
    <property type="project" value="UniProtKB-KW"/>
</dbReference>
<organism evidence="3 4">
    <name type="scientific">Apiospora kogelbergensis</name>
    <dbReference type="NCBI Taxonomy" id="1337665"/>
    <lineage>
        <taxon>Eukaryota</taxon>
        <taxon>Fungi</taxon>
        <taxon>Dikarya</taxon>
        <taxon>Ascomycota</taxon>
        <taxon>Pezizomycotina</taxon>
        <taxon>Sordariomycetes</taxon>
        <taxon>Xylariomycetidae</taxon>
        <taxon>Amphisphaeriales</taxon>
        <taxon>Apiosporaceae</taxon>
        <taxon>Apiospora</taxon>
    </lineage>
</organism>
<comment type="caution">
    <text evidence="3">The sequence shown here is derived from an EMBL/GenBank/DDBJ whole genome shotgun (WGS) entry which is preliminary data.</text>
</comment>
<protein>
    <submittedName>
        <fullName evidence="3">Alpha/beta hydrolase fold protein</fullName>
    </submittedName>
</protein>
<evidence type="ECO:0000313" key="4">
    <source>
        <dbReference type="Proteomes" id="UP001392437"/>
    </source>
</evidence>
<dbReference type="AlphaFoldDB" id="A0AAW0QFQ8"/>
<dbReference type="PANTHER" id="PTHR43798">
    <property type="entry name" value="MONOACYLGLYCEROL LIPASE"/>
    <property type="match status" value="1"/>
</dbReference>
<evidence type="ECO:0000259" key="2">
    <source>
        <dbReference type="Pfam" id="PF12697"/>
    </source>
</evidence>
<dbReference type="Gene3D" id="3.40.50.1820">
    <property type="entry name" value="alpha/beta hydrolase"/>
    <property type="match status" value="1"/>
</dbReference>
<dbReference type="EMBL" id="JAQQWP010000009">
    <property type="protein sequence ID" value="KAK8101377.1"/>
    <property type="molecule type" value="Genomic_DNA"/>
</dbReference>
<reference evidence="3 4" key="1">
    <citation type="submission" date="2023-01" db="EMBL/GenBank/DDBJ databases">
        <title>Analysis of 21 Apiospora genomes using comparative genomics revels a genus with tremendous synthesis potential of carbohydrate active enzymes and secondary metabolites.</title>
        <authorList>
            <person name="Sorensen T."/>
        </authorList>
    </citation>
    <scope>NUCLEOTIDE SEQUENCE [LARGE SCALE GENOMIC DNA]</scope>
    <source>
        <strain evidence="3 4">CBS 117206</strain>
    </source>
</reference>
<gene>
    <name evidence="3" type="ORF">PG999_011751</name>
</gene>